<feature type="transmembrane region" description="Helical" evidence="1">
    <location>
        <begin position="12"/>
        <end position="33"/>
    </location>
</feature>
<sequence>MNTKVKKQTMIIGGTIFGVLATTGVIAGIIFGIKNMNGDFETEKSQIWEMIKETPNDTAHVVFINGFVGTSLVEKYLFESVQGKFLVDIIRSYMAAGRTKNE</sequence>
<evidence type="ECO:0000313" key="2">
    <source>
        <dbReference type="EMBL" id="CAK98377.1"/>
    </source>
</evidence>
<gene>
    <name evidence="2" type="ORF">SPICI01B_130</name>
</gene>
<dbReference type="AlphaFoldDB" id="Q14Q52"/>
<evidence type="ECO:0000256" key="1">
    <source>
        <dbReference type="SAM" id="Phobius"/>
    </source>
</evidence>
<dbReference type="EMBL" id="AM285302">
    <property type="protein sequence ID" value="CAK98377.1"/>
    <property type="molecule type" value="Genomic_DNA"/>
</dbReference>
<keyword evidence="1" id="KW-0472">Membrane</keyword>
<organism evidence="2">
    <name type="scientific">Spiroplasma citri</name>
    <dbReference type="NCBI Taxonomy" id="2133"/>
    <lineage>
        <taxon>Bacteria</taxon>
        <taxon>Bacillati</taxon>
        <taxon>Mycoplasmatota</taxon>
        <taxon>Mollicutes</taxon>
        <taxon>Entomoplasmatales</taxon>
        <taxon>Spiroplasmataceae</taxon>
        <taxon>Spiroplasma</taxon>
    </lineage>
</organism>
<proteinExistence type="predicted"/>
<name>Q14Q52_SPICI</name>
<dbReference type="RefSeq" id="WP_277945247.1">
    <property type="nucleotide sequence ID" value="NZ_CP096807.1"/>
</dbReference>
<keyword evidence="1 2" id="KW-0812">Transmembrane</keyword>
<protein>
    <submittedName>
        <fullName evidence="2">Hypothetical transmembrane protein</fullName>
    </submittedName>
</protein>
<keyword evidence="1" id="KW-1133">Transmembrane helix</keyword>
<accession>Q14Q52</accession>
<reference evidence="2" key="1">
    <citation type="journal article" date="2010" name="Appl. Environ. Microbiol.">
        <title>Partial chromosome sequence of Spiroplasma citri reveals extensive viral invasion and important gene decay.</title>
        <authorList>
            <person name="Carle P."/>
            <person name="Saillard C."/>
            <person name="Carrere N."/>
            <person name="Carrere S."/>
            <person name="Duret S."/>
            <person name="Eveillard S."/>
            <person name="Gaurivaud P."/>
            <person name="Gourgues G."/>
            <person name="Gouzy J."/>
            <person name="Salar P."/>
            <person name="Verdin E."/>
            <person name="Breton M."/>
            <person name="Blanchard A."/>
            <person name="Laigret F."/>
            <person name="Bove J.M."/>
            <person name="Renaudin J."/>
            <person name="Foissac X."/>
        </authorList>
    </citation>
    <scope>NUCLEOTIDE SEQUENCE</scope>
    <source>
        <strain evidence="2">GII3-3X</strain>
    </source>
</reference>